<dbReference type="Pfam" id="PF13620">
    <property type="entry name" value="CarboxypepD_reg"/>
    <property type="match status" value="1"/>
</dbReference>
<feature type="domain" description="TonB-dependent transporter Oar-like beta-barrel" evidence="2">
    <location>
        <begin position="242"/>
        <end position="1219"/>
    </location>
</feature>
<dbReference type="SUPFAM" id="SSF49464">
    <property type="entry name" value="Carboxypeptidase regulatory domain-like"/>
    <property type="match status" value="1"/>
</dbReference>
<feature type="chain" id="PRO_5004163359" evidence="1">
    <location>
        <begin position="20"/>
        <end position="1342"/>
    </location>
</feature>
<feature type="signal peptide" evidence="1">
    <location>
        <begin position="1"/>
        <end position="19"/>
    </location>
</feature>
<keyword evidence="1" id="KW-0732">Signal</keyword>
<gene>
    <name evidence="3" type="ordered locus">Acid_1227</name>
</gene>
<dbReference type="PANTHER" id="PTHR30069:SF46">
    <property type="entry name" value="OAR PROTEIN"/>
    <property type="match status" value="1"/>
</dbReference>
<sequence precursor="true">MSMHRLVAILALCATAIFAQTNRGSISGTVSDQSQAVMPDVTVTITNLGTNEVRKVTTSANGSYAVTNLEPVSYRVEAEAKGFKKTVVDNAKVDTATNTTVNVVLQTGSVDTQVTVAAESTTVNTESGSLSSTVTEREIQDVPLLNRSVLDLALTLPNVSGDAGTENPALQAVTTCPGCNLSVGGGRPMSTLMMADGTNNTGVSLARTMVSFSPETVQEFTVQTSAFSAEYGNTGGGVINATTKSGTNEFHGTALWYNRNPDFAAAPFTLATTNRSQPTLKYNQFSVAAGGPVYIPKVYNGKNKTFWFGAFEPFYRRDHLDQYGLLPTEGMRAGDFSGLVNTASGWLPQSVVNQFTGVAPASALTVNDSVIYQQYNANNGQFTPITLCTATVTTNCQASYVPFPGNKIPASMLDATALKSLKYIAPAGPYYLNANGGISNVYSPRLLSQDEKRYTFRLDHAISAKNRAYARYTATPIVKIQGTPVSPTNNGASYSWAKQAMLADTHMISPTLINDLRLNYTRGRFSSTVDPQWDPYTGTNLNTELGLPNITKGGLPTFSGLFPGSSPGNGGSTATGFGGAGSTNAEDREERYALTDIVYKSHGSMSIKFGVDMSHSLQNVLPLYGAFGGIYAFSNIQTDSTGTSSGTGGSPWASYMMGVVNGNVTMRNTQVPYYYRWNQGAAFIQDDWKIRSNLSINFGLRYNLSMPRTEKYNNQGVFRPDLSQTFTLASPLTLTNGQVIKSVTVPAFAFSGIGGNSPYLTPPQYRDFEPRFSFAWQPSFLRTHSVVVRGGYGLSHAPIGGFTQLPQPDFGANAAFASTTPSSTANPTNVMRLGENPPLLNAVAPSQSVYGPAGAPANGLTYLNSLYYQASIGGYAVSQNYHTPYVNNWNFTISWQTGRSTTMEVAYSGAMGIHLFMGQENINPKNSDLLSAQLAANVNSTATIADPLGRKNPITGAALTVQNGSLGSPYLGFSSLYQWYDSSANSIRHAGYYNIVHRAATGLTFTANYTYAKSIDTASGAGGDKGIVTPVGGAVGGQVLFGGTRANDRSVSTFDQRHVIHGSVIYDLPVGRGRRFLNNTWKPLDFVIGGWTMSSLARISSGFPYTPYLSDTNQLGDYTHAARPDVNVNEPLLNPLYSRDCPTGTGCQPYLNPSAFMRPALGTLGTAPRTLDGARGPWQRFVDANIQKTFRLGEKRRLQFRMDALNVFNHPVFAVSPNSGGGADYMGAPSTATLTTAAYNTWATANNQPQYSATAGAPGNTIYNNIVNMVNAQKTASGALPADFFRIPLGQNFYGKAANSYDITTLQGYKLYQLRTAYATNFGTLYNSSTPRYVQFGVKLYF</sequence>
<dbReference type="GO" id="GO:0009279">
    <property type="term" value="C:cell outer membrane"/>
    <property type="evidence" value="ECO:0007669"/>
    <property type="project" value="TreeGrafter"/>
</dbReference>
<evidence type="ECO:0000259" key="2">
    <source>
        <dbReference type="Pfam" id="PF25183"/>
    </source>
</evidence>
<dbReference type="InterPro" id="IPR008969">
    <property type="entry name" value="CarboxyPept-like_regulatory"/>
</dbReference>
<name>Q029Q5_SOLUE</name>
<dbReference type="GO" id="GO:0015344">
    <property type="term" value="F:siderophore uptake transmembrane transporter activity"/>
    <property type="evidence" value="ECO:0007669"/>
    <property type="project" value="TreeGrafter"/>
</dbReference>
<dbReference type="InterPro" id="IPR057601">
    <property type="entry name" value="Oar-like_b-barrel"/>
</dbReference>
<dbReference type="STRING" id="234267.Acid_1227"/>
<dbReference type="InterPro" id="IPR039426">
    <property type="entry name" value="TonB-dep_rcpt-like"/>
</dbReference>
<proteinExistence type="predicted"/>
<dbReference type="PANTHER" id="PTHR30069">
    <property type="entry name" value="TONB-DEPENDENT OUTER MEMBRANE RECEPTOR"/>
    <property type="match status" value="1"/>
</dbReference>
<dbReference type="GO" id="GO:0044718">
    <property type="term" value="P:siderophore transmembrane transport"/>
    <property type="evidence" value="ECO:0007669"/>
    <property type="project" value="TreeGrafter"/>
</dbReference>
<dbReference type="KEGG" id="sus:Acid_1227"/>
<dbReference type="EMBL" id="CP000473">
    <property type="protein sequence ID" value="ABJ82221.1"/>
    <property type="molecule type" value="Genomic_DNA"/>
</dbReference>
<accession>Q029Q5</accession>
<protein>
    <submittedName>
        <fullName evidence="3">Cna B domain protein</fullName>
    </submittedName>
</protein>
<organism evidence="3">
    <name type="scientific">Solibacter usitatus (strain Ellin6076)</name>
    <dbReference type="NCBI Taxonomy" id="234267"/>
    <lineage>
        <taxon>Bacteria</taxon>
        <taxon>Pseudomonadati</taxon>
        <taxon>Acidobacteriota</taxon>
        <taxon>Terriglobia</taxon>
        <taxon>Bryobacterales</taxon>
        <taxon>Solibacteraceae</taxon>
        <taxon>Candidatus Solibacter</taxon>
    </lineage>
</organism>
<dbReference type="HOGENOM" id="CLU_006298_0_0_0"/>
<evidence type="ECO:0000256" key="1">
    <source>
        <dbReference type="SAM" id="SignalP"/>
    </source>
</evidence>
<dbReference type="OrthoDB" id="97893at2"/>
<dbReference type="Pfam" id="PF25183">
    <property type="entry name" value="OMP_b-brl_4"/>
    <property type="match status" value="1"/>
</dbReference>
<dbReference type="SUPFAM" id="SSF56935">
    <property type="entry name" value="Porins"/>
    <property type="match status" value="1"/>
</dbReference>
<dbReference type="Gene3D" id="2.60.40.1120">
    <property type="entry name" value="Carboxypeptidase-like, regulatory domain"/>
    <property type="match status" value="1"/>
</dbReference>
<dbReference type="InParanoid" id="Q029Q5"/>
<evidence type="ECO:0000313" key="3">
    <source>
        <dbReference type="EMBL" id="ABJ82221.1"/>
    </source>
</evidence>
<dbReference type="eggNOG" id="COG4771">
    <property type="taxonomic scope" value="Bacteria"/>
</dbReference>
<reference evidence="3" key="1">
    <citation type="submission" date="2006-10" db="EMBL/GenBank/DDBJ databases">
        <title>Complete sequence of Solibacter usitatus Ellin6076.</title>
        <authorList>
            <consortium name="US DOE Joint Genome Institute"/>
            <person name="Copeland A."/>
            <person name="Lucas S."/>
            <person name="Lapidus A."/>
            <person name="Barry K."/>
            <person name="Detter J.C."/>
            <person name="Glavina del Rio T."/>
            <person name="Hammon N."/>
            <person name="Israni S."/>
            <person name="Dalin E."/>
            <person name="Tice H."/>
            <person name="Pitluck S."/>
            <person name="Thompson L.S."/>
            <person name="Brettin T."/>
            <person name="Bruce D."/>
            <person name="Han C."/>
            <person name="Tapia R."/>
            <person name="Gilna P."/>
            <person name="Schmutz J."/>
            <person name="Larimer F."/>
            <person name="Land M."/>
            <person name="Hauser L."/>
            <person name="Kyrpides N."/>
            <person name="Mikhailova N."/>
            <person name="Janssen P.H."/>
            <person name="Kuske C.R."/>
            <person name="Richardson P."/>
        </authorList>
    </citation>
    <scope>NUCLEOTIDE SEQUENCE</scope>
    <source>
        <strain evidence="3">Ellin6076</strain>
    </source>
</reference>